<dbReference type="CDD" id="cd00114">
    <property type="entry name" value="LIGANc"/>
    <property type="match status" value="1"/>
</dbReference>
<feature type="binding site" evidence="15">
    <location>
        <position position="120"/>
    </location>
    <ligand>
        <name>NAD(+)</name>
        <dbReference type="ChEBI" id="CHEBI:57540"/>
    </ligand>
</feature>
<dbReference type="SMART" id="SM00292">
    <property type="entry name" value="BRCT"/>
    <property type="match status" value="1"/>
</dbReference>
<dbReference type="OrthoDB" id="9759736at2"/>
<evidence type="ECO:0000256" key="9">
    <source>
        <dbReference type="ARBA" id="ARBA00022842"/>
    </source>
</evidence>
<proteinExistence type="inferred from homology"/>
<dbReference type="SUPFAM" id="SSF50249">
    <property type="entry name" value="Nucleic acid-binding proteins"/>
    <property type="match status" value="1"/>
</dbReference>
<comment type="catalytic activity">
    <reaction evidence="13 15">
        <text>NAD(+) + (deoxyribonucleotide)n-3'-hydroxyl + 5'-phospho-(deoxyribonucleotide)m = (deoxyribonucleotide)n+m + AMP + beta-nicotinamide D-nucleotide.</text>
        <dbReference type="EC" id="6.5.1.2"/>
    </reaction>
</comment>
<comment type="caution">
    <text evidence="17">The sequence shown here is derived from an EMBL/GenBank/DDBJ whole genome shotgun (WGS) entry which is preliminary data.</text>
</comment>
<dbReference type="GO" id="GO:0046872">
    <property type="term" value="F:metal ion binding"/>
    <property type="evidence" value="ECO:0007669"/>
    <property type="project" value="UniProtKB-KW"/>
</dbReference>
<feature type="domain" description="BRCT" evidence="16">
    <location>
        <begin position="595"/>
        <end position="674"/>
    </location>
</feature>
<keyword evidence="7 15" id="KW-0227">DNA damage</keyword>
<gene>
    <name evidence="15 17" type="primary">ligA</name>
    <name evidence="17" type="ORF">GTO89_13400</name>
</gene>
<dbReference type="GO" id="GO:0005829">
    <property type="term" value="C:cytosol"/>
    <property type="evidence" value="ECO:0007669"/>
    <property type="project" value="TreeGrafter"/>
</dbReference>
<evidence type="ECO:0000313" key="17">
    <source>
        <dbReference type="EMBL" id="MZP44029.1"/>
    </source>
</evidence>
<dbReference type="InterPro" id="IPR013839">
    <property type="entry name" value="DNAligase_adenylation"/>
</dbReference>
<keyword evidence="18" id="KW-1185">Reference proteome</keyword>
<dbReference type="PANTHER" id="PTHR23389">
    <property type="entry name" value="CHROMOSOME TRANSMISSION FIDELITY FACTOR 18"/>
    <property type="match status" value="1"/>
</dbReference>
<dbReference type="SUPFAM" id="SSF47781">
    <property type="entry name" value="RuvA domain 2-like"/>
    <property type="match status" value="1"/>
</dbReference>
<dbReference type="InterPro" id="IPR003583">
    <property type="entry name" value="Hlx-hairpin-Hlx_DNA-bd_motif"/>
</dbReference>
<dbReference type="Pfam" id="PF01653">
    <property type="entry name" value="DNA_ligase_aden"/>
    <property type="match status" value="1"/>
</dbReference>
<evidence type="ECO:0000256" key="11">
    <source>
        <dbReference type="ARBA" id="ARBA00023204"/>
    </source>
</evidence>
<dbReference type="FunFam" id="1.10.150.20:FF:000006">
    <property type="entry name" value="DNA ligase"/>
    <property type="match status" value="1"/>
</dbReference>
<dbReference type="InterPro" id="IPR033136">
    <property type="entry name" value="DNA_ligase_CS"/>
</dbReference>
<dbReference type="FunFam" id="1.10.150.20:FF:000007">
    <property type="entry name" value="DNA ligase"/>
    <property type="match status" value="1"/>
</dbReference>
<comment type="similarity">
    <text evidence="14 15">Belongs to the NAD-dependent DNA ligase family. LigA subfamily.</text>
</comment>
<dbReference type="SUPFAM" id="SSF56091">
    <property type="entry name" value="DNA ligase/mRNA capping enzyme, catalytic domain"/>
    <property type="match status" value="1"/>
</dbReference>
<dbReference type="PROSITE" id="PS01056">
    <property type="entry name" value="DNA_LIGASE_N2"/>
    <property type="match status" value="1"/>
</dbReference>
<dbReference type="InterPro" id="IPR004150">
    <property type="entry name" value="NAD_DNA_ligase_OB"/>
</dbReference>
<dbReference type="InterPro" id="IPR012340">
    <property type="entry name" value="NA-bd_OB-fold"/>
</dbReference>
<evidence type="ECO:0000256" key="2">
    <source>
        <dbReference type="ARBA" id="ARBA00012722"/>
    </source>
</evidence>
<comment type="function">
    <text evidence="1 15">DNA ligase that catalyzes the formation of phosphodiester linkages between 5'-phosphoryl and 3'-hydroxyl groups in double-stranded DNA using NAD as a coenzyme and as the energy source for the reaction. It is essential for DNA replication and repair of damaged DNA.</text>
</comment>
<evidence type="ECO:0000256" key="14">
    <source>
        <dbReference type="ARBA" id="ARBA00060881"/>
    </source>
</evidence>
<evidence type="ECO:0000256" key="4">
    <source>
        <dbReference type="ARBA" id="ARBA00022598"/>
    </source>
</evidence>
<keyword evidence="6 15" id="KW-0479">Metal-binding</keyword>
<dbReference type="AlphaFoldDB" id="A0A845LHH2"/>
<keyword evidence="10 15" id="KW-0520">NAD</keyword>
<evidence type="ECO:0000256" key="15">
    <source>
        <dbReference type="HAMAP-Rule" id="MF_01588"/>
    </source>
</evidence>
<dbReference type="FunFam" id="1.10.287.610:FF:000002">
    <property type="entry name" value="DNA ligase"/>
    <property type="match status" value="1"/>
</dbReference>
<feature type="binding site" evidence="15">
    <location>
        <position position="318"/>
    </location>
    <ligand>
        <name>NAD(+)</name>
        <dbReference type="ChEBI" id="CHEBI:57540"/>
    </ligand>
</feature>
<feature type="binding site" evidence="15">
    <location>
        <position position="294"/>
    </location>
    <ligand>
        <name>NAD(+)</name>
        <dbReference type="ChEBI" id="CHEBI:57540"/>
    </ligand>
</feature>
<dbReference type="HAMAP" id="MF_01588">
    <property type="entry name" value="DNA_ligase_A"/>
    <property type="match status" value="1"/>
</dbReference>
<dbReference type="RefSeq" id="WP_161262601.1">
    <property type="nucleotide sequence ID" value="NZ_JAFBDC010000011.1"/>
</dbReference>
<dbReference type="SMART" id="SM00532">
    <property type="entry name" value="LIGANc"/>
    <property type="match status" value="1"/>
</dbReference>
<feature type="binding site" evidence="15">
    <location>
        <position position="430"/>
    </location>
    <ligand>
        <name>Zn(2+)</name>
        <dbReference type="ChEBI" id="CHEBI:29105"/>
    </ligand>
</feature>
<keyword evidence="8 15" id="KW-0862">Zinc</keyword>
<dbReference type="Pfam" id="PF00533">
    <property type="entry name" value="BRCT"/>
    <property type="match status" value="1"/>
</dbReference>
<dbReference type="Proteomes" id="UP000471031">
    <property type="component" value="Unassembled WGS sequence"/>
</dbReference>
<dbReference type="PROSITE" id="PS50172">
    <property type="entry name" value="BRCT"/>
    <property type="match status" value="1"/>
</dbReference>
<keyword evidence="9 15" id="KW-0460">Magnesium</keyword>
<feature type="binding site" evidence="15">
    <location>
        <position position="435"/>
    </location>
    <ligand>
        <name>Zn(2+)</name>
        <dbReference type="ChEBI" id="CHEBI:29105"/>
    </ligand>
</feature>
<dbReference type="InterPro" id="IPR013840">
    <property type="entry name" value="DNAligase_N"/>
</dbReference>
<dbReference type="InterPro" id="IPR004149">
    <property type="entry name" value="Znf_DNAligase_C4"/>
</dbReference>
<dbReference type="SMART" id="SM00278">
    <property type="entry name" value="HhH1"/>
    <property type="match status" value="3"/>
</dbReference>
<evidence type="ECO:0000256" key="7">
    <source>
        <dbReference type="ARBA" id="ARBA00022763"/>
    </source>
</evidence>
<dbReference type="InterPro" id="IPR036420">
    <property type="entry name" value="BRCT_dom_sf"/>
</dbReference>
<comment type="cofactor">
    <cofactor evidence="15">
        <name>Mg(2+)</name>
        <dbReference type="ChEBI" id="CHEBI:18420"/>
    </cofactor>
    <cofactor evidence="15">
        <name>Mn(2+)</name>
        <dbReference type="ChEBI" id="CHEBI:29035"/>
    </cofactor>
</comment>
<evidence type="ECO:0000313" key="18">
    <source>
        <dbReference type="Proteomes" id="UP000471031"/>
    </source>
</evidence>
<feature type="binding site" evidence="15">
    <location>
        <position position="143"/>
    </location>
    <ligand>
        <name>NAD(+)</name>
        <dbReference type="ChEBI" id="CHEBI:57540"/>
    </ligand>
</feature>
<dbReference type="InterPro" id="IPR001357">
    <property type="entry name" value="BRCT_dom"/>
</dbReference>
<dbReference type="InterPro" id="IPR010994">
    <property type="entry name" value="RuvA_2-like"/>
</dbReference>
<dbReference type="FunFam" id="2.40.50.140:FF:000012">
    <property type="entry name" value="DNA ligase"/>
    <property type="match status" value="1"/>
</dbReference>
<dbReference type="CDD" id="cd17748">
    <property type="entry name" value="BRCT_DNA_ligase_like"/>
    <property type="match status" value="1"/>
</dbReference>
<dbReference type="Pfam" id="PF03119">
    <property type="entry name" value="DNA_ligase_ZBD"/>
    <property type="match status" value="1"/>
</dbReference>
<dbReference type="Gene3D" id="3.40.50.10190">
    <property type="entry name" value="BRCT domain"/>
    <property type="match status" value="1"/>
</dbReference>
<dbReference type="InterPro" id="IPR041663">
    <property type="entry name" value="DisA/LigA_HHH"/>
</dbReference>
<dbReference type="GO" id="GO:0003677">
    <property type="term" value="F:DNA binding"/>
    <property type="evidence" value="ECO:0007669"/>
    <property type="project" value="InterPro"/>
</dbReference>
<name>A0A845LHH2_HELGE</name>
<dbReference type="PIRSF" id="PIRSF001604">
    <property type="entry name" value="LigA"/>
    <property type="match status" value="1"/>
</dbReference>
<dbReference type="Gene3D" id="6.20.10.30">
    <property type="match status" value="1"/>
</dbReference>
<evidence type="ECO:0000256" key="1">
    <source>
        <dbReference type="ARBA" id="ARBA00004067"/>
    </source>
</evidence>
<dbReference type="EMBL" id="WXEX01000012">
    <property type="protein sequence ID" value="MZP44029.1"/>
    <property type="molecule type" value="Genomic_DNA"/>
</dbReference>
<dbReference type="GO" id="GO:0003911">
    <property type="term" value="F:DNA ligase (NAD+) activity"/>
    <property type="evidence" value="ECO:0007669"/>
    <property type="project" value="UniProtKB-UniRule"/>
</dbReference>
<evidence type="ECO:0000256" key="6">
    <source>
        <dbReference type="ARBA" id="ARBA00022723"/>
    </source>
</evidence>
<dbReference type="Gene3D" id="1.10.287.610">
    <property type="entry name" value="Helix hairpin bin"/>
    <property type="match status" value="1"/>
</dbReference>
<feature type="binding site" evidence="15">
    <location>
        <begin position="90"/>
        <end position="91"/>
    </location>
    <ligand>
        <name>NAD(+)</name>
        <dbReference type="ChEBI" id="CHEBI:57540"/>
    </ligand>
</feature>
<dbReference type="FunFam" id="3.30.470.30:FF:000001">
    <property type="entry name" value="DNA ligase"/>
    <property type="match status" value="1"/>
</dbReference>
<dbReference type="SUPFAM" id="SSF52113">
    <property type="entry name" value="BRCT domain"/>
    <property type="match status" value="1"/>
</dbReference>
<dbReference type="GO" id="GO:0006260">
    <property type="term" value="P:DNA replication"/>
    <property type="evidence" value="ECO:0007669"/>
    <property type="project" value="UniProtKB-KW"/>
</dbReference>
<evidence type="ECO:0000256" key="5">
    <source>
        <dbReference type="ARBA" id="ARBA00022705"/>
    </source>
</evidence>
<evidence type="ECO:0000256" key="13">
    <source>
        <dbReference type="ARBA" id="ARBA00034005"/>
    </source>
</evidence>
<organism evidence="17 18">
    <name type="scientific">Heliomicrobium gestii</name>
    <name type="common">Heliobacterium gestii</name>
    <dbReference type="NCBI Taxonomy" id="2699"/>
    <lineage>
        <taxon>Bacteria</taxon>
        <taxon>Bacillati</taxon>
        <taxon>Bacillota</taxon>
        <taxon>Clostridia</taxon>
        <taxon>Eubacteriales</taxon>
        <taxon>Heliobacteriaceae</taxon>
        <taxon>Heliomicrobium</taxon>
    </lineage>
</organism>
<evidence type="ECO:0000256" key="3">
    <source>
        <dbReference type="ARBA" id="ARBA00013308"/>
    </source>
</evidence>
<dbReference type="EC" id="6.5.1.2" evidence="2 15"/>
<dbReference type="GO" id="GO:0006281">
    <property type="term" value="P:DNA repair"/>
    <property type="evidence" value="ECO:0007669"/>
    <property type="project" value="UniProtKB-KW"/>
</dbReference>
<sequence>MAAREGGPAPVDGAQRIAELRELIRHHDTCYYVHDAPEISDGEYDRLMRELIELEQAHPEEVTPDSPSQRVGGAPLAAFRAVRHRVPLLSLANAVDDGDLREFDRRARERADRPLTYVVEPKIDGLTVVLSYQAGRFVRAATRGDGTTGEDITENMKTVRAVPLRLKADLEALEVRGEAYLPKEAFAKLNEEREEAGEPAFANPRNAAAGSLRQLDPKVTASRPLRAYFYNILHLEGDRVSEQVAALEKLEAWGLPVNPVRRHCQTIDEVLEHCRYWTEHRHDLPYEIDGLVIKVNELDQYPLLGETAKSPRYAIAFKFPPEQAVTRVRDITVKVGRTGVITPTAELEPVRVAGTTVSRATLHNEDIIRERDIHIGDYVIIQKAGDIIPEVLSVLKEKRTGEERFFDMPKTCPECDSPVSRLEGEVAIRCTSAACPAQAKEGLIHFASRDAMNIEGLGPAVVNLLWEAGLVHDPADLYDLAAEQVAPLERMGKKSAANLIAAIENSKSRGLAALIFALGIRLVGQTAAKTLARHFGSMEALMSATTEELQGVSEIGPKMAESLQRWFAVPANRQVIARLAEKGMPMEAANAAVAAVPQIFAGKTVVLTGTLPTLDRREAQRLLEARGAKVAASVSKKTSMVIAGEAAGSKLDKAKELNIPILSEAEFLQLIDQG</sequence>
<dbReference type="Gene3D" id="1.10.150.20">
    <property type="entry name" value="5' to 3' exonuclease, C-terminal subdomain"/>
    <property type="match status" value="2"/>
</dbReference>
<dbReference type="PANTHER" id="PTHR23389:SF9">
    <property type="entry name" value="DNA LIGASE"/>
    <property type="match status" value="1"/>
</dbReference>
<accession>A0A845LHH2</accession>
<feature type="binding site" evidence="15">
    <location>
        <begin position="41"/>
        <end position="45"/>
    </location>
    <ligand>
        <name>NAD(+)</name>
        <dbReference type="ChEBI" id="CHEBI:57540"/>
    </ligand>
</feature>
<dbReference type="Pfam" id="PF03120">
    <property type="entry name" value="OB_DNA_ligase"/>
    <property type="match status" value="1"/>
</dbReference>
<dbReference type="Pfam" id="PF22745">
    <property type="entry name" value="Nlig-Ia"/>
    <property type="match status" value="1"/>
</dbReference>
<evidence type="ECO:0000256" key="12">
    <source>
        <dbReference type="ARBA" id="ARBA00023211"/>
    </source>
</evidence>
<dbReference type="NCBIfam" id="NF005932">
    <property type="entry name" value="PRK07956.1"/>
    <property type="match status" value="1"/>
</dbReference>
<evidence type="ECO:0000256" key="8">
    <source>
        <dbReference type="ARBA" id="ARBA00022833"/>
    </source>
</evidence>
<keyword evidence="4 15" id="KW-0436">Ligase</keyword>
<evidence type="ECO:0000259" key="16">
    <source>
        <dbReference type="PROSITE" id="PS50172"/>
    </source>
</evidence>
<dbReference type="InterPro" id="IPR001679">
    <property type="entry name" value="DNA_ligase"/>
</dbReference>
<dbReference type="Gene3D" id="2.40.50.140">
    <property type="entry name" value="Nucleic acid-binding proteins"/>
    <property type="match status" value="1"/>
</dbReference>
<dbReference type="Pfam" id="PF12826">
    <property type="entry name" value="HHH_2"/>
    <property type="match status" value="1"/>
</dbReference>
<feature type="binding site" evidence="15">
    <location>
        <position position="412"/>
    </location>
    <ligand>
        <name>Zn(2+)</name>
        <dbReference type="ChEBI" id="CHEBI:29105"/>
    </ligand>
</feature>
<keyword evidence="5 15" id="KW-0235">DNA replication</keyword>
<reference evidence="17 18" key="1">
    <citation type="submission" date="2020-01" db="EMBL/GenBank/DDBJ databases">
        <title>Whole genome sequence of Heliobacterium gestii DSM 11169.</title>
        <authorList>
            <person name="Kyndt J.A."/>
            <person name="Meyer T.E."/>
        </authorList>
    </citation>
    <scope>NUCLEOTIDE SEQUENCE [LARGE SCALE GENOMIC DNA]</scope>
    <source>
        <strain evidence="17 18">DSM 11169</strain>
    </source>
</reference>
<keyword evidence="12 15" id="KW-0464">Manganese</keyword>
<protein>
    <recommendedName>
        <fullName evidence="3 15">DNA ligase</fullName>
        <ecNumber evidence="2 15">6.5.1.2</ecNumber>
    </recommendedName>
    <alternativeName>
        <fullName evidence="15">Polydeoxyribonucleotide synthase [NAD(+)]</fullName>
    </alternativeName>
</protein>
<feature type="binding site" evidence="15">
    <location>
        <position position="415"/>
    </location>
    <ligand>
        <name>Zn(2+)</name>
        <dbReference type="ChEBI" id="CHEBI:29105"/>
    </ligand>
</feature>
<feature type="active site" description="N6-AMP-lysine intermediate" evidence="15">
    <location>
        <position position="122"/>
    </location>
</feature>
<dbReference type="Pfam" id="PF14520">
    <property type="entry name" value="HHH_5"/>
    <property type="match status" value="1"/>
</dbReference>
<keyword evidence="11 15" id="KW-0234">DNA repair</keyword>
<dbReference type="NCBIfam" id="TIGR00575">
    <property type="entry name" value="dnlj"/>
    <property type="match status" value="1"/>
</dbReference>
<feature type="binding site" evidence="15">
    <location>
        <position position="178"/>
    </location>
    <ligand>
        <name>NAD(+)</name>
        <dbReference type="ChEBI" id="CHEBI:57540"/>
    </ligand>
</feature>
<evidence type="ECO:0000256" key="10">
    <source>
        <dbReference type="ARBA" id="ARBA00023027"/>
    </source>
</evidence>
<dbReference type="Gene3D" id="3.30.470.30">
    <property type="entry name" value="DNA ligase/mRNA capping enzyme"/>
    <property type="match status" value="1"/>
</dbReference>